<feature type="region of interest" description="Disordered" evidence="1">
    <location>
        <begin position="208"/>
        <end position="258"/>
    </location>
</feature>
<keyword evidence="2" id="KW-0812">Transmembrane</keyword>
<name>A0A2J6PZF9_9HELO</name>
<dbReference type="STRING" id="1745343.A0A2J6PZF9"/>
<dbReference type="Proteomes" id="UP000235672">
    <property type="component" value="Unassembled WGS sequence"/>
</dbReference>
<evidence type="ECO:0000256" key="1">
    <source>
        <dbReference type="SAM" id="MobiDB-lite"/>
    </source>
</evidence>
<evidence type="ECO:0000256" key="3">
    <source>
        <dbReference type="SAM" id="SignalP"/>
    </source>
</evidence>
<protein>
    <recommendedName>
        <fullName evidence="6">Mid2 domain-containing protein</fullName>
    </recommendedName>
</protein>
<feature type="transmembrane region" description="Helical" evidence="2">
    <location>
        <begin position="117"/>
        <end position="137"/>
    </location>
</feature>
<evidence type="ECO:0000313" key="5">
    <source>
        <dbReference type="Proteomes" id="UP000235672"/>
    </source>
</evidence>
<organism evidence="4 5">
    <name type="scientific">Hyaloscypha hepaticicola</name>
    <dbReference type="NCBI Taxonomy" id="2082293"/>
    <lineage>
        <taxon>Eukaryota</taxon>
        <taxon>Fungi</taxon>
        <taxon>Dikarya</taxon>
        <taxon>Ascomycota</taxon>
        <taxon>Pezizomycotina</taxon>
        <taxon>Leotiomycetes</taxon>
        <taxon>Helotiales</taxon>
        <taxon>Hyaloscyphaceae</taxon>
        <taxon>Hyaloscypha</taxon>
    </lineage>
</organism>
<dbReference type="OrthoDB" id="3605302at2759"/>
<sequence>MEAYSLLALFVARAFAQGGSQGDGSGIPDPPLRYEKHFYFLIIYLDTNETTSLHFYTGKITIQAASSSTSITTLTATAPAFTTSSVIASQTHLPSPSGTALPTSLATKPGLSTGAKAGIAIGALVAVLLILLATLFIRHRKSTRAPEVVPELPAENSTHYVPQKRISGLTRNSELDASPTQHGNAQQTFSQPYQPSHDLVGIFARDESPADAEMTSEPEPEPADVSSHTLLSDASGSGSGSSARMEELRAKRDKIKVEKERLLKLQELDEMEATVQREMLEEQRKSMGKVP</sequence>
<keyword evidence="2" id="KW-1133">Transmembrane helix</keyword>
<dbReference type="AlphaFoldDB" id="A0A2J6PZF9"/>
<feature type="region of interest" description="Disordered" evidence="1">
    <location>
        <begin position="173"/>
        <end position="193"/>
    </location>
</feature>
<evidence type="ECO:0000313" key="4">
    <source>
        <dbReference type="EMBL" id="PMD19354.1"/>
    </source>
</evidence>
<feature type="compositionally biased region" description="Basic and acidic residues" evidence="1">
    <location>
        <begin position="244"/>
        <end position="258"/>
    </location>
</feature>
<feature type="chain" id="PRO_5014322032" description="Mid2 domain-containing protein" evidence="3">
    <location>
        <begin position="17"/>
        <end position="291"/>
    </location>
</feature>
<dbReference type="EMBL" id="KZ613489">
    <property type="protein sequence ID" value="PMD19354.1"/>
    <property type="molecule type" value="Genomic_DNA"/>
</dbReference>
<gene>
    <name evidence="4" type="ORF">NA56DRAFT_705519</name>
</gene>
<evidence type="ECO:0000256" key="2">
    <source>
        <dbReference type="SAM" id="Phobius"/>
    </source>
</evidence>
<reference evidence="4 5" key="1">
    <citation type="submission" date="2016-05" db="EMBL/GenBank/DDBJ databases">
        <title>A degradative enzymes factory behind the ericoid mycorrhizal symbiosis.</title>
        <authorList>
            <consortium name="DOE Joint Genome Institute"/>
            <person name="Martino E."/>
            <person name="Morin E."/>
            <person name="Grelet G."/>
            <person name="Kuo A."/>
            <person name="Kohler A."/>
            <person name="Daghino S."/>
            <person name="Barry K."/>
            <person name="Choi C."/>
            <person name="Cichocki N."/>
            <person name="Clum A."/>
            <person name="Copeland A."/>
            <person name="Hainaut M."/>
            <person name="Haridas S."/>
            <person name="Labutti K."/>
            <person name="Lindquist E."/>
            <person name="Lipzen A."/>
            <person name="Khouja H.-R."/>
            <person name="Murat C."/>
            <person name="Ohm R."/>
            <person name="Olson A."/>
            <person name="Spatafora J."/>
            <person name="Veneault-Fourrey C."/>
            <person name="Henrissat B."/>
            <person name="Grigoriev I."/>
            <person name="Martin F."/>
            <person name="Perotto S."/>
        </authorList>
    </citation>
    <scope>NUCLEOTIDE SEQUENCE [LARGE SCALE GENOMIC DNA]</scope>
    <source>
        <strain evidence="4 5">UAMH 7357</strain>
    </source>
</reference>
<proteinExistence type="predicted"/>
<keyword evidence="3" id="KW-0732">Signal</keyword>
<keyword evidence="2" id="KW-0472">Membrane</keyword>
<accession>A0A2J6PZF9</accession>
<feature type="signal peptide" evidence="3">
    <location>
        <begin position="1"/>
        <end position="16"/>
    </location>
</feature>
<feature type="compositionally biased region" description="Polar residues" evidence="1">
    <location>
        <begin position="178"/>
        <end position="193"/>
    </location>
</feature>
<keyword evidence="5" id="KW-1185">Reference proteome</keyword>
<evidence type="ECO:0008006" key="6">
    <source>
        <dbReference type="Google" id="ProtNLM"/>
    </source>
</evidence>